<feature type="region of interest" description="Disordered" evidence="1">
    <location>
        <begin position="1"/>
        <end position="148"/>
    </location>
</feature>
<dbReference type="Proteomes" id="UP000197174">
    <property type="component" value="Unassembled WGS sequence"/>
</dbReference>
<evidence type="ECO:0000259" key="2">
    <source>
        <dbReference type="Pfam" id="PF00501"/>
    </source>
</evidence>
<organism evidence="4 5">
    <name type="scientific">Micromonospora wenchangensis</name>
    <dbReference type="NCBI Taxonomy" id="1185415"/>
    <lineage>
        <taxon>Bacteria</taxon>
        <taxon>Bacillati</taxon>
        <taxon>Actinomycetota</taxon>
        <taxon>Actinomycetes</taxon>
        <taxon>Micromonosporales</taxon>
        <taxon>Micromonosporaceae</taxon>
        <taxon>Micromonospora</taxon>
    </lineage>
</organism>
<evidence type="ECO:0000256" key="1">
    <source>
        <dbReference type="SAM" id="MobiDB-lite"/>
    </source>
</evidence>
<dbReference type="Gene3D" id="3.30.300.30">
    <property type="match status" value="1"/>
</dbReference>
<dbReference type="Pfam" id="PF13193">
    <property type="entry name" value="AMP-binding_C"/>
    <property type="match status" value="1"/>
</dbReference>
<dbReference type="Pfam" id="PF00501">
    <property type="entry name" value="AMP-binding"/>
    <property type="match status" value="1"/>
</dbReference>
<proteinExistence type="predicted"/>
<feature type="region of interest" description="Disordered" evidence="1">
    <location>
        <begin position="662"/>
        <end position="686"/>
    </location>
</feature>
<dbReference type="SUPFAM" id="SSF56801">
    <property type="entry name" value="Acetyl-CoA synthetase-like"/>
    <property type="match status" value="1"/>
</dbReference>
<comment type="caution">
    <text evidence="4">The sequence shown here is derived from an EMBL/GenBank/DDBJ whole genome shotgun (WGS) entry which is preliminary data.</text>
</comment>
<gene>
    <name evidence="4" type="ORF">B5D80_05575</name>
</gene>
<dbReference type="Gene3D" id="3.40.50.12780">
    <property type="entry name" value="N-terminal domain of ligase-like"/>
    <property type="match status" value="1"/>
</dbReference>
<feature type="compositionally biased region" description="Low complexity" evidence="1">
    <location>
        <begin position="59"/>
        <end position="70"/>
    </location>
</feature>
<sequence length="686" mass="73328">MADRPQGQRRRTGPAARDLPGRPRRARLPAGPGVPDEPRGVPRRQLSGGGRGRPPAPGTPVRRLQVLGRRAVPRPRPVPGRGLPGRLGRRDRGQAAPLGDPAGHHRGLAAPPVRRREPGRGDGTARPLRRGGHPQGHHDRDRGDPVSAGNLVGILEGRCADRGDLPGLYGEDGRAWTFDQIDLLAGGVAAALRAEGVGPGDRVACYLTNGPEIVFLLFGAWKIGAVPVTVSSLYNAAELAESVAKTAPRLLLVDDRRPDVVATFLAADGDAAQVPVRSVTSPLTDVPELPWRQETRVTGVDVGPQAEACILFTGGTTGRPKAVSVTHGGTRESLMRLARVTTGTEAEGSAARDARPNLIALPLFHSGGQHALLFAYFVGRAAVVWERFGVDRLADLMPRFGFDNLFLLPTMVFDIVHAERDLPFAGVRSVLVAGQAISWPVRRAFEERYRVPILVNYGSTEAGHIAGWTGRDMKAGRWKPGSAGRVYPGVELEIRDDAGAALPTGAEGEVVVRSALTRGYVDDAAASAELVRDGWVHTGDMGYVDPDGVLFLVGRKRDMIKCGGFQVWPEEIEDELRGHPLVRDVRVLGRPDDRLGEIPVALVVRAADDTVDDTDLAARLVAYARERLAHFKAPRRIEFVPALERSATGKISRVAAPLPEAGKISRAAAPVPEAGGTSRSTDGGSR</sequence>
<dbReference type="PANTHER" id="PTHR43767:SF1">
    <property type="entry name" value="NONRIBOSOMAL PEPTIDE SYNTHASE PES1 (EUROFUNG)-RELATED"/>
    <property type="match status" value="1"/>
</dbReference>
<evidence type="ECO:0008006" key="6">
    <source>
        <dbReference type="Google" id="ProtNLM"/>
    </source>
</evidence>
<dbReference type="PANTHER" id="PTHR43767">
    <property type="entry name" value="LONG-CHAIN-FATTY-ACID--COA LIGASE"/>
    <property type="match status" value="1"/>
</dbReference>
<dbReference type="InterPro" id="IPR042099">
    <property type="entry name" value="ANL_N_sf"/>
</dbReference>
<evidence type="ECO:0000259" key="3">
    <source>
        <dbReference type="Pfam" id="PF13193"/>
    </source>
</evidence>
<evidence type="ECO:0000313" key="4">
    <source>
        <dbReference type="EMBL" id="OWV11186.1"/>
    </source>
</evidence>
<feature type="compositionally biased region" description="Low complexity" evidence="1">
    <location>
        <begin position="675"/>
        <end position="686"/>
    </location>
</feature>
<dbReference type="PROSITE" id="PS00455">
    <property type="entry name" value="AMP_BINDING"/>
    <property type="match status" value="1"/>
</dbReference>
<feature type="domain" description="AMP-dependent synthetase/ligase" evidence="2">
    <location>
        <begin position="158"/>
        <end position="520"/>
    </location>
</feature>
<protein>
    <recommendedName>
        <fullName evidence="6">AMP-dependent synthetase</fullName>
    </recommendedName>
</protein>
<dbReference type="InterPro" id="IPR025110">
    <property type="entry name" value="AMP-bd_C"/>
</dbReference>
<evidence type="ECO:0000313" key="5">
    <source>
        <dbReference type="Proteomes" id="UP000197174"/>
    </source>
</evidence>
<dbReference type="InterPro" id="IPR000873">
    <property type="entry name" value="AMP-dep_synth/lig_dom"/>
</dbReference>
<accession>A0A246RSG5</accession>
<dbReference type="InterPro" id="IPR050237">
    <property type="entry name" value="ATP-dep_AMP-bd_enzyme"/>
</dbReference>
<dbReference type="AlphaFoldDB" id="A0A246RSG5"/>
<name>A0A246RSG5_9ACTN</name>
<dbReference type="EMBL" id="MZMV01000006">
    <property type="protein sequence ID" value="OWV11186.1"/>
    <property type="molecule type" value="Genomic_DNA"/>
</dbReference>
<dbReference type="GO" id="GO:0016878">
    <property type="term" value="F:acid-thiol ligase activity"/>
    <property type="evidence" value="ECO:0007669"/>
    <property type="project" value="UniProtKB-ARBA"/>
</dbReference>
<dbReference type="InterPro" id="IPR045851">
    <property type="entry name" value="AMP-bd_C_sf"/>
</dbReference>
<dbReference type="InterPro" id="IPR020845">
    <property type="entry name" value="AMP-binding_CS"/>
</dbReference>
<feature type="domain" description="AMP-binding enzyme C-terminal" evidence="3">
    <location>
        <begin position="571"/>
        <end position="650"/>
    </location>
</feature>
<reference evidence="4 5" key="1">
    <citation type="submission" date="2017-03" db="EMBL/GenBank/DDBJ databases">
        <title>Whole genome sequence of Micromonospora wenchangensis, isolated from mangrove soil.</title>
        <authorList>
            <person name="Yang H."/>
        </authorList>
    </citation>
    <scope>NUCLEOTIDE SEQUENCE [LARGE SCALE GENOMIC DNA]</scope>
    <source>
        <strain evidence="4 5">CCTCC AA 2012002</strain>
    </source>
</reference>
<keyword evidence="5" id="KW-1185">Reference proteome</keyword>